<dbReference type="EnsemblPlants" id="Pp3c16_17130V3.3">
    <property type="protein sequence ID" value="Pp3c16_17130V3.3"/>
    <property type="gene ID" value="Pp3c16_17130"/>
</dbReference>
<evidence type="ECO:0000313" key="1">
    <source>
        <dbReference type="EnsemblPlants" id="Pp3c16_17130V3.3"/>
    </source>
</evidence>
<accession>A0A7I4B5W2</accession>
<protein>
    <submittedName>
        <fullName evidence="1">Uncharacterized protein</fullName>
    </submittedName>
</protein>
<dbReference type="EMBL" id="ABEU02000016">
    <property type="status" value="NOT_ANNOTATED_CDS"/>
    <property type="molecule type" value="Genomic_DNA"/>
</dbReference>
<reference evidence="1 2" key="1">
    <citation type="journal article" date="2008" name="Science">
        <title>The Physcomitrella genome reveals evolutionary insights into the conquest of land by plants.</title>
        <authorList>
            <person name="Rensing S."/>
            <person name="Lang D."/>
            <person name="Zimmer A."/>
            <person name="Terry A."/>
            <person name="Salamov A."/>
            <person name="Shapiro H."/>
            <person name="Nishiyama T."/>
            <person name="Perroud P.-F."/>
            <person name="Lindquist E."/>
            <person name="Kamisugi Y."/>
            <person name="Tanahashi T."/>
            <person name="Sakakibara K."/>
            <person name="Fujita T."/>
            <person name="Oishi K."/>
            <person name="Shin-I T."/>
            <person name="Kuroki Y."/>
            <person name="Toyoda A."/>
            <person name="Suzuki Y."/>
            <person name="Hashimoto A."/>
            <person name="Yamaguchi K."/>
            <person name="Sugano A."/>
            <person name="Kohara Y."/>
            <person name="Fujiyama A."/>
            <person name="Anterola A."/>
            <person name="Aoki S."/>
            <person name="Ashton N."/>
            <person name="Barbazuk W.B."/>
            <person name="Barker E."/>
            <person name="Bennetzen J."/>
            <person name="Bezanilla M."/>
            <person name="Blankenship R."/>
            <person name="Cho S.H."/>
            <person name="Dutcher S."/>
            <person name="Estelle M."/>
            <person name="Fawcett J.A."/>
            <person name="Gundlach H."/>
            <person name="Hanada K."/>
            <person name="Heyl A."/>
            <person name="Hicks K.A."/>
            <person name="Hugh J."/>
            <person name="Lohr M."/>
            <person name="Mayer K."/>
            <person name="Melkozernov A."/>
            <person name="Murata T."/>
            <person name="Nelson D."/>
            <person name="Pils B."/>
            <person name="Prigge M."/>
            <person name="Reiss B."/>
            <person name="Renner T."/>
            <person name="Rombauts S."/>
            <person name="Rushton P."/>
            <person name="Sanderfoot A."/>
            <person name="Schween G."/>
            <person name="Shiu S.-H."/>
            <person name="Stueber K."/>
            <person name="Theodoulou F.L."/>
            <person name="Tu H."/>
            <person name="Van de Peer Y."/>
            <person name="Verrier P.J."/>
            <person name="Waters E."/>
            <person name="Wood A."/>
            <person name="Yang L."/>
            <person name="Cove D."/>
            <person name="Cuming A."/>
            <person name="Hasebe M."/>
            <person name="Lucas S."/>
            <person name="Mishler D.B."/>
            <person name="Reski R."/>
            <person name="Grigoriev I."/>
            <person name="Quatrano R.S."/>
            <person name="Boore J.L."/>
        </authorList>
    </citation>
    <scope>NUCLEOTIDE SEQUENCE [LARGE SCALE GENOMIC DNA]</scope>
    <source>
        <strain evidence="1 2">cv. Gransden 2004</strain>
    </source>
</reference>
<name>A0A7I4B5W2_PHYPA</name>
<dbReference type="Gramene" id="Pp3c16_17130V3.3">
    <property type="protein sequence ID" value="Pp3c16_17130V3.3"/>
    <property type="gene ID" value="Pp3c16_17130"/>
</dbReference>
<reference evidence="1 2" key="2">
    <citation type="journal article" date="2018" name="Plant J.">
        <title>The Physcomitrella patens chromosome-scale assembly reveals moss genome structure and evolution.</title>
        <authorList>
            <person name="Lang D."/>
            <person name="Ullrich K.K."/>
            <person name="Murat F."/>
            <person name="Fuchs J."/>
            <person name="Jenkins J."/>
            <person name="Haas F.B."/>
            <person name="Piednoel M."/>
            <person name="Gundlach H."/>
            <person name="Van Bel M."/>
            <person name="Meyberg R."/>
            <person name="Vives C."/>
            <person name="Morata J."/>
            <person name="Symeonidi A."/>
            <person name="Hiss M."/>
            <person name="Muchero W."/>
            <person name="Kamisugi Y."/>
            <person name="Saleh O."/>
            <person name="Blanc G."/>
            <person name="Decker E.L."/>
            <person name="van Gessel N."/>
            <person name="Grimwood J."/>
            <person name="Hayes R.D."/>
            <person name="Graham S.W."/>
            <person name="Gunter L.E."/>
            <person name="McDaniel S.F."/>
            <person name="Hoernstein S.N.W."/>
            <person name="Larsson A."/>
            <person name="Li F.W."/>
            <person name="Perroud P.F."/>
            <person name="Phillips J."/>
            <person name="Ranjan P."/>
            <person name="Rokshar D.S."/>
            <person name="Rothfels C.J."/>
            <person name="Schneider L."/>
            <person name="Shu S."/>
            <person name="Stevenson D.W."/>
            <person name="Thummler F."/>
            <person name="Tillich M."/>
            <person name="Villarreal Aguilar J.C."/>
            <person name="Widiez T."/>
            <person name="Wong G.K."/>
            <person name="Wymore A."/>
            <person name="Zhang Y."/>
            <person name="Zimmer A.D."/>
            <person name="Quatrano R.S."/>
            <person name="Mayer K.F.X."/>
            <person name="Goodstein D."/>
            <person name="Casacuberta J.M."/>
            <person name="Vandepoele K."/>
            <person name="Reski R."/>
            <person name="Cuming A.C."/>
            <person name="Tuskan G.A."/>
            <person name="Maumus F."/>
            <person name="Salse J."/>
            <person name="Schmutz J."/>
            <person name="Rensing S.A."/>
        </authorList>
    </citation>
    <scope>NUCLEOTIDE SEQUENCE [LARGE SCALE GENOMIC DNA]</scope>
    <source>
        <strain evidence="1 2">cv. Gransden 2004</strain>
    </source>
</reference>
<evidence type="ECO:0000313" key="2">
    <source>
        <dbReference type="Proteomes" id="UP000006727"/>
    </source>
</evidence>
<dbReference type="AlphaFoldDB" id="A0A7I4B5W2"/>
<keyword evidence="2" id="KW-1185">Reference proteome</keyword>
<organism evidence="1 2">
    <name type="scientific">Physcomitrium patens</name>
    <name type="common">Spreading-leaved earth moss</name>
    <name type="synonym">Physcomitrella patens</name>
    <dbReference type="NCBI Taxonomy" id="3218"/>
    <lineage>
        <taxon>Eukaryota</taxon>
        <taxon>Viridiplantae</taxon>
        <taxon>Streptophyta</taxon>
        <taxon>Embryophyta</taxon>
        <taxon>Bryophyta</taxon>
        <taxon>Bryophytina</taxon>
        <taxon>Bryopsida</taxon>
        <taxon>Funariidae</taxon>
        <taxon>Funariales</taxon>
        <taxon>Funariaceae</taxon>
        <taxon>Physcomitrium</taxon>
    </lineage>
</organism>
<proteinExistence type="predicted"/>
<gene>
    <name evidence="1" type="primary">LOC112293814</name>
</gene>
<dbReference type="Proteomes" id="UP000006727">
    <property type="component" value="Chromosome 16"/>
</dbReference>
<reference evidence="1" key="3">
    <citation type="submission" date="2020-12" db="UniProtKB">
        <authorList>
            <consortium name="EnsemblPlants"/>
        </authorList>
    </citation>
    <scope>IDENTIFICATION</scope>
</reference>
<sequence length="66" mass="7450">MDTLAVHEFLCSLKDSVFLGKLTLSVHIFRDARIDMIPIWNDIGSLTRAYSGGTSQWPWKSGHQSN</sequence>